<dbReference type="Gene3D" id="1.25.40.20">
    <property type="entry name" value="Ankyrin repeat-containing domain"/>
    <property type="match status" value="3"/>
</dbReference>
<dbReference type="SUPFAM" id="SSF48403">
    <property type="entry name" value="Ankyrin repeat"/>
    <property type="match status" value="1"/>
</dbReference>
<organism evidence="5 6">
    <name type="scientific">Albugo candida</name>
    <dbReference type="NCBI Taxonomy" id="65357"/>
    <lineage>
        <taxon>Eukaryota</taxon>
        <taxon>Sar</taxon>
        <taxon>Stramenopiles</taxon>
        <taxon>Oomycota</taxon>
        <taxon>Peronosporomycetes</taxon>
        <taxon>Albuginales</taxon>
        <taxon>Albuginaceae</taxon>
        <taxon>Albugo</taxon>
    </lineage>
</organism>
<gene>
    <name evidence="5" type="ORF">BN9_021540</name>
</gene>
<dbReference type="Pfam" id="PF00023">
    <property type="entry name" value="Ank"/>
    <property type="match status" value="1"/>
</dbReference>
<keyword evidence="6" id="KW-1185">Reference proteome</keyword>
<dbReference type="PANTHER" id="PTHR24171">
    <property type="entry name" value="ANKYRIN REPEAT DOMAIN-CONTAINING PROTEIN 39-RELATED"/>
    <property type="match status" value="1"/>
</dbReference>
<dbReference type="EMBL" id="CAIX01000018">
    <property type="protein sequence ID" value="CCI41370.1"/>
    <property type="molecule type" value="Genomic_DNA"/>
</dbReference>
<sequence>MDENPNKNQDSLLFPPWKRARIDASPAQIGEDAAENNQQEISTQQNPQAGQESVIESRTSYPLHEDNNSPAFSVTNALSQPNVHSIVEPPAFAVDTRQSTSDTAILPVREGGTQESSIFSLTDARINEISRELSMEEFIQFASLSSLLLPVSVSSTTRGNSRYATDDIGTDDEDVPRTTLSTAAICDTSRLSTCDFGFFDVPSSLALGLTDDSLEDLQMMIFSWAKDHKVDDTIRFLKFMMQDEMHSKLVKRLIKSEDTSGLTLLMIAVKSNQFSLCSTLLQAGADVNQHNEKRTYALLLAAQKGSSKMAQFLVDHGANQDSRNMALIPASHFGHLGVVHVLLECGAQQNYTNRKGTTPLMRAAQEGRDDVVEYLLKRGVDVCTANNEGMTSLMLASQRGHANIAKRLIDAGSDVNQQTRQGSTALILASKRGHVEAVEALLTAGADIFLKDDRGKAAAETAHRRGHVDLFLKISVGNQLRLMRQGLRRQRCYELVRLSALYLLRRAGIRQSYLASHWKQYSSLMHRTLHLPRPLLRNIATFLPDCTMWERRLQYLRYEAPYQPNRVVHQGIQMIDEILSSAIDNVLSTVSIPSSVKPSASRLALLRDSVSYQRLLVNDAQAPLDSDLIVKMRQMADIQGALKSYPVGLAIHFGIEVAQDVVSLLRSLLDWESRRIKKQIHEMERLDSVGKQ</sequence>
<dbReference type="InterPro" id="IPR036770">
    <property type="entry name" value="Ankyrin_rpt-contain_sf"/>
</dbReference>
<feature type="repeat" description="ANK" evidence="3">
    <location>
        <begin position="388"/>
        <end position="420"/>
    </location>
</feature>
<protein>
    <submittedName>
        <fullName evidence="5">Uncharacterized protein</fullName>
    </submittedName>
</protein>
<feature type="compositionally biased region" description="Polar residues" evidence="4">
    <location>
        <begin position="35"/>
        <end position="60"/>
    </location>
</feature>
<dbReference type="PANTHER" id="PTHR24171:SF9">
    <property type="entry name" value="ANKYRIN REPEAT DOMAIN-CONTAINING PROTEIN 39"/>
    <property type="match status" value="1"/>
</dbReference>
<dbReference type="AlphaFoldDB" id="A0A024G3Q6"/>
<dbReference type="PROSITE" id="PS50297">
    <property type="entry name" value="ANK_REP_REGION"/>
    <property type="match status" value="4"/>
</dbReference>
<dbReference type="SMART" id="SM00248">
    <property type="entry name" value="ANK"/>
    <property type="match status" value="5"/>
</dbReference>
<evidence type="ECO:0000256" key="2">
    <source>
        <dbReference type="ARBA" id="ARBA00023043"/>
    </source>
</evidence>
<evidence type="ECO:0000313" key="5">
    <source>
        <dbReference type="EMBL" id="CCI41370.1"/>
    </source>
</evidence>
<dbReference type="OrthoDB" id="10264606at2759"/>
<accession>A0A024G3Q6</accession>
<feature type="repeat" description="ANK" evidence="3">
    <location>
        <begin position="355"/>
        <end position="387"/>
    </location>
</feature>
<evidence type="ECO:0000256" key="3">
    <source>
        <dbReference type="PROSITE-ProRule" id="PRU00023"/>
    </source>
</evidence>
<dbReference type="InterPro" id="IPR002110">
    <property type="entry name" value="Ankyrin_rpt"/>
</dbReference>
<dbReference type="InParanoid" id="A0A024G3Q6"/>
<keyword evidence="2 3" id="KW-0040">ANK repeat</keyword>
<evidence type="ECO:0000313" key="6">
    <source>
        <dbReference type="Proteomes" id="UP000053237"/>
    </source>
</evidence>
<feature type="repeat" description="ANK" evidence="3">
    <location>
        <begin position="421"/>
        <end position="453"/>
    </location>
</feature>
<dbReference type="STRING" id="65357.A0A024G3Q6"/>
<dbReference type="PROSITE" id="PS50088">
    <property type="entry name" value="ANK_REPEAT"/>
    <property type="match status" value="5"/>
</dbReference>
<name>A0A024G3Q6_9STRA</name>
<feature type="compositionally biased region" description="Polar residues" evidence="4">
    <location>
        <begin position="1"/>
        <end position="11"/>
    </location>
</feature>
<feature type="repeat" description="ANK" evidence="3">
    <location>
        <begin position="293"/>
        <end position="325"/>
    </location>
</feature>
<proteinExistence type="predicted"/>
<feature type="repeat" description="ANK" evidence="3">
    <location>
        <begin position="260"/>
        <end position="292"/>
    </location>
</feature>
<feature type="region of interest" description="Disordered" evidence="4">
    <location>
        <begin position="1"/>
        <end position="68"/>
    </location>
</feature>
<reference evidence="5 6" key="1">
    <citation type="submission" date="2012-05" db="EMBL/GenBank/DDBJ databases">
        <title>Recombination and specialization in a pathogen metapopulation.</title>
        <authorList>
            <person name="Gardiner A."/>
            <person name="Kemen E."/>
            <person name="Schultz-Larsen T."/>
            <person name="MacLean D."/>
            <person name="Van Oosterhout C."/>
            <person name="Jones J.D.G."/>
        </authorList>
    </citation>
    <scope>NUCLEOTIDE SEQUENCE [LARGE SCALE GENOMIC DNA]</scope>
    <source>
        <strain evidence="5 6">Ac Nc2</strain>
    </source>
</reference>
<keyword evidence="1" id="KW-0677">Repeat</keyword>
<comment type="caution">
    <text evidence="5">The sequence shown here is derived from an EMBL/GenBank/DDBJ whole genome shotgun (WGS) entry which is preliminary data.</text>
</comment>
<dbReference type="Proteomes" id="UP000053237">
    <property type="component" value="Unassembled WGS sequence"/>
</dbReference>
<dbReference type="Pfam" id="PF12796">
    <property type="entry name" value="Ank_2"/>
    <property type="match status" value="2"/>
</dbReference>
<evidence type="ECO:0000256" key="1">
    <source>
        <dbReference type="ARBA" id="ARBA00022737"/>
    </source>
</evidence>
<evidence type="ECO:0000256" key="4">
    <source>
        <dbReference type="SAM" id="MobiDB-lite"/>
    </source>
</evidence>